<feature type="compositionally biased region" description="Low complexity" evidence="2">
    <location>
        <begin position="1682"/>
        <end position="1692"/>
    </location>
</feature>
<keyword evidence="5" id="KW-1185">Reference proteome</keyword>
<feature type="compositionally biased region" description="Basic and acidic residues" evidence="2">
    <location>
        <begin position="366"/>
        <end position="381"/>
    </location>
</feature>
<sequence>MSGSVDSVPGRTAQFPGSGSSSRYRQSLNLNKAFKSSTPTHKGGSAARNGLQVLGSTRPRLQSSLVAAPKPVDLPSLRKENAGLDPTVSLVPSGGSGWAVRNKESDETVGAVEHDNAASGSSEETGSAQGPIRKSPRNWAITAASSSPLPSSPDFPTAAEALKNQKLEKKDGTGELKTGKEARATSAGGDKMGDNAEKAFDITKQAEAQRPESVPPIKSAWQIPAPPSQSDYSNTDGPPHEKDHTWVDDDDDMDFSKVPVFQAGVDGVEVVEEVDVHHQDDVGLGLKGADRREPVSKIVERPIERRHPDDHLGSRGDRHRSHDVDRGWRGPPQPGPSRDRYPVFHDRRRGSVSANDVNHTEWGNWRSERHQSVVERDERNRFLNAHPPQLLQRATRPGDRSDRDRLDDKHENIPTGRPEASKPEEPRDMTVNTVDHLTEIPQPESKRQTHQEDGEHPRRTPPGWRPKVAEPRRDDRQDHNIREHEREGVPNGRPEADRSQETSEKIETIKDHSTEVPPPELKRHSPPEDVKHLRRAAPGWRPKAPESQQELRPSIPRRDERHDRGVFRDKRERDLDKISWRKDPDKPGDRVVAILQPERKPLGSSPKEEAMVHTKSAEVHGDKHDHAPDIISKGIAPREVLTKRASDGPQSRRESQDRVATELSNGKAARPLSRTSQARSDARNLDAFDSVMTSIKQMIDTSGHLIEQADSDTTLADVGMIDSPPKGNGAAEPRRPDSKDTAKNVHIKSEQYSNDREGSRSKNWKSQLQHTLAERTFRDEGKSGKSQGSHSAEGGFEKKGKRLTKRNSKVGRRASVETTAATVEKPLTVIVRKPASSDDIAAKPSATSVVDKVAPSKPDESGESSGSPTFSVAIPPEIDLSRKVNFFAMPDILSPEPPPPSANVLSAENDMTASDNVTNGLKSPLAPKEDVLLDAFKNESPNPQHGERRLNVLENKHAIPRHPVEAWATMLQPTTTVDLTQPWAAAVPATFSPRTTSYRSTDSGLLSQPSLMLHPTAQPLIVPQYPTAHPQIWHNKDSFHGATVSSQIGPSMQLLVPRQMMTQQFPYPWMVVPGGMQALKPQQTASSYPQVAVRPAGPPVQMTPQQFQALWKDQGVLAGMQMHPHTGSTVKASQQQALPTKHVGRFPERHRSYQGDVPRSNAGGGKPVGYGRLQPSSSQNLPTNSAPIHLPLGSALAATVTPVPAVDSNPAQIPSGGAESKHPSPVLPAQNSEVGRAQRVPQPPPAVPAPSSNPTQQPYISPPAATQAGKAGQVPLKSVKHGTPHEELKTAPSSGSDMLTKQVSGSAAATPATALPLHNIQPREASHKRTPSYGLQRGPYWQARQVGRPDLTRHMGSMAQGYQPTAGKDIQVGQKPRKDNGTDTAEDNKNPQDSAEHSGDSHMEVSKSESKVEVEKAALILNDTRVQQSRRPAQTSSETQARPSGPPSTRDRSTQPTSKATEETRGAGAAGKGAEQAITSSTHPKSTQRSLKRPASSQPLVPREKHPRPAVSSGPQKGDRQSVYKEDITPSGLKITYTSRTVAGPPTVEKSNEKGKKDSAVGTERERKNQAAVEVRECAEKENESKGEKEEGDMKGDKEKKKRRRQGKKAREHDKTDDNDEENMRDKSTTPSSGPTSSPSPVPSPDVGPGRIMAKKPVSPRMPPTQVEGDGSEKAQFAGSQNVPSNSVPSSRPSRKDGSRGGFSGSFSSSFSASRGKGINNASWRRGGATSAARFSQRRGGRGAEGAVSGMCGPRAVYVTSKQ</sequence>
<dbReference type="STRING" id="645134.A0A0L0HCR1"/>
<feature type="domain" description="BAT2 N-terminal" evidence="3">
    <location>
        <begin position="23"/>
        <end position="190"/>
    </location>
</feature>
<dbReference type="EMBL" id="KQ257459">
    <property type="protein sequence ID" value="KNC98957.1"/>
    <property type="molecule type" value="Genomic_DNA"/>
</dbReference>
<dbReference type="Proteomes" id="UP000053201">
    <property type="component" value="Unassembled WGS sequence"/>
</dbReference>
<evidence type="ECO:0000313" key="4">
    <source>
        <dbReference type="EMBL" id="KNC98957.1"/>
    </source>
</evidence>
<dbReference type="InParanoid" id="A0A0L0HCR1"/>
<dbReference type="Pfam" id="PF07001">
    <property type="entry name" value="BAT2_N"/>
    <property type="match status" value="1"/>
</dbReference>
<feature type="compositionally biased region" description="Polar residues" evidence="2">
    <location>
        <begin position="1291"/>
        <end position="1305"/>
    </location>
</feature>
<keyword evidence="1" id="KW-0597">Phosphoprotein</keyword>
<feature type="compositionally biased region" description="Basic and acidic residues" evidence="2">
    <location>
        <begin position="163"/>
        <end position="183"/>
    </location>
</feature>
<feature type="region of interest" description="Disordered" evidence="2">
    <location>
        <begin position="1354"/>
        <end position="1763"/>
    </location>
</feature>
<proteinExistence type="predicted"/>
<feature type="region of interest" description="Disordered" evidence="2">
    <location>
        <begin position="706"/>
        <end position="821"/>
    </location>
</feature>
<feature type="compositionally biased region" description="Basic and acidic residues" evidence="2">
    <location>
        <begin position="238"/>
        <end position="247"/>
    </location>
</feature>
<feature type="compositionally biased region" description="Polar residues" evidence="2">
    <location>
        <begin position="1424"/>
        <end position="1442"/>
    </location>
</feature>
<dbReference type="RefSeq" id="XP_016606997.1">
    <property type="nucleotide sequence ID" value="XM_016754123.1"/>
</dbReference>
<feature type="compositionally biased region" description="Basic and acidic residues" evidence="2">
    <location>
        <begin position="640"/>
        <end position="660"/>
    </location>
</feature>
<feature type="compositionally biased region" description="Basic and acidic residues" evidence="2">
    <location>
        <begin position="419"/>
        <end position="428"/>
    </location>
</feature>
<dbReference type="OrthoDB" id="1939715at2759"/>
<feature type="region of interest" description="Disordered" evidence="2">
    <location>
        <begin position="1207"/>
        <end position="1341"/>
    </location>
</feature>
<dbReference type="OMA" id="HLNPNAH"/>
<evidence type="ECO:0000259" key="3">
    <source>
        <dbReference type="Pfam" id="PF07001"/>
    </source>
</evidence>
<feature type="compositionally biased region" description="Basic and acidic residues" evidence="2">
    <location>
        <begin position="597"/>
        <end position="628"/>
    </location>
</feature>
<feature type="compositionally biased region" description="Polar residues" evidence="2">
    <location>
        <begin position="1477"/>
        <end position="1499"/>
    </location>
</feature>
<feature type="region of interest" description="Disordered" evidence="2">
    <location>
        <begin position="277"/>
        <end position="685"/>
    </location>
</feature>
<feature type="compositionally biased region" description="Basic and acidic residues" evidence="2">
    <location>
        <begin position="444"/>
        <end position="458"/>
    </location>
</feature>
<feature type="compositionally biased region" description="Basic and acidic residues" evidence="2">
    <location>
        <begin position="556"/>
        <end position="589"/>
    </location>
</feature>
<feature type="region of interest" description="Disordered" evidence="2">
    <location>
        <begin position="1124"/>
        <end position="1186"/>
    </location>
</feature>
<feature type="compositionally biased region" description="Low complexity" evidence="2">
    <location>
        <begin position="117"/>
        <end position="128"/>
    </location>
</feature>
<dbReference type="GeneID" id="27689258"/>
<feature type="compositionally biased region" description="Basic and acidic residues" evidence="2">
    <location>
        <begin position="732"/>
        <end position="760"/>
    </location>
</feature>
<feature type="compositionally biased region" description="Basic residues" evidence="2">
    <location>
        <begin position="799"/>
        <end position="812"/>
    </location>
</feature>
<evidence type="ECO:0000256" key="2">
    <source>
        <dbReference type="SAM" id="MobiDB-lite"/>
    </source>
</evidence>
<feature type="compositionally biased region" description="Low complexity" evidence="2">
    <location>
        <begin position="1307"/>
        <end position="1317"/>
    </location>
</feature>
<feature type="region of interest" description="Disordered" evidence="2">
    <location>
        <begin position="1"/>
        <end position="253"/>
    </location>
</feature>
<feature type="compositionally biased region" description="Basic and acidic residues" evidence="2">
    <location>
        <begin position="1609"/>
        <end position="1628"/>
    </location>
</feature>
<feature type="compositionally biased region" description="Basic and acidic residues" evidence="2">
    <location>
        <begin position="101"/>
        <end position="116"/>
    </location>
</feature>
<evidence type="ECO:0000313" key="5">
    <source>
        <dbReference type="Proteomes" id="UP000053201"/>
    </source>
</evidence>
<feature type="compositionally biased region" description="Basic and acidic residues" evidence="2">
    <location>
        <begin position="1517"/>
        <end position="1528"/>
    </location>
</feature>
<dbReference type="VEuPathDB" id="FungiDB:SPPG_05915"/>
<feature type="compositionally biased region" description="Low complexity" evidence="2">
    <location>
        <begin position="1705"/>
        <end position="1718"/>
    </location>
</feature>
<feature type="compositionally biased region" description="Basic and acidic residues" evidence="2">
    <location>
        <begin position="772"/>
        <end position="783"/>
    </location>
</feature>
<dbReference type="InterPro" id="IPR009738">
    <property type="entry name" value="BAT2_N"/>
</dbReference>
<feature type="compositionally biased region" description="Basic and acidic residues" evidence="2">
    <location>
        <begin position="1376"/>
        <end position="1416"/>
    </location>
</feature>
<feature type="compositionally biased region" description="Basic and acidic residues" evidence="2">
    <location>
        <begin position="288"/>
        <end position="328"/>
    </location>
</feature>
<feature type="compositionally biased region" description="Basic and acidic residues" evidence="2">
    <location>
        <begin position="396"/>
        <end position="412"/>
    </location>
</feature>
<name>A0A0L0HCR1_SPIPD</name>
<feature type="region of interest" description="Disordered" evidence="2">
    <location>
        <begin position="833"/>
        <end position="873"/>
    </location>
</feature>
<reference evidence="4 5" key="1">
    <citation type="submission" date="2009-08" db="EMBL/GenBank/DDBJ databases">
        <title>The Genome Sequence of Spizellomyces punctatus strain DAOM BR117.</title>
        <authorList>
            <consortium name="The Broad Institute Genome Sequencing Platform"/>
            <person name="Russ C."/>
            <person name="Cuomo C."/>
            <person name="Shea T."/>
            <person name="Young S.K."/>
            <person name="Zeng Q."/>
            <person name="Koehrsen M."/>
            <person name="Haas B."/>
            <person name="Borodovsky M."/>
            <person name="Guigo R."/>
            <person name="Alvarado L."/>
            <person name="Berlin A."/>
            <person name="Bochicchio J."/>
            <person name="Borenstein D."/>
            <person name="Chapman S."/>
            <person name="Chen Z."/>
            <person name="Engels R."/>
            <person name="Freedman E."/>
            <person name="Gellesch M."/>
            <person name="Goldberg J."/>
            <person name="Griggs A."/>
            <person name="Gujja S."/>
            <person name="Heiman D."/>
            <person name="Hepburn T."/>
            <person name="Howarth C."/>
            <person name="Jen D."/>
            <person name="Larson L."/>
            <person name="Lewis B."/>
            <person name="Mehta T."/>
            <person name="Park D."/>
            <person name="Pearson M."/>
            <person name="Roberts A."/>
            <person name="Saif S."/>
            <person name="Shenoy N."/>
            <person name="Sisk P."/>
            <person name="Stolte C."/>
            <person name="Sykes S."/>
            <person name="Thomson T."/>
            <person name="Walk T."/>
            <person name="White J."/>
            <person name="Yandava C."/>
            <person name="Burger G."/>
            <person name="Gray M.W."/>
            <person name="Holland P.W.H."/>
            <person name="King N."/>
            <person name="Lang F.B.F."/>
            <person name="Roger A.J."/>
            <person name="Ruiz-Trillo I."/>
            <person name="Lander E."/>
            <person name="Nusbaum C."/>
        </authorList>
    </citation>
    <scope>NUCLEOTIDE SEQUENCE [LARGE SCALE GENOMIC DNA]</scope>
    <source>
        <strain evidence="4 5">DAOM BR117</strain>
    </source>
</reference>
<accession>A0A0L0HCR1</accession>
<protein>
    <recommendedName>
        <fullName evidence="3">BAT2 N-terminal domain-containing protein</fullName>
    </recommendedName>
</protein>
<organism evidence="4 5">
    <name type="scientific">Spizellomyces punctatus (strain DAOM BR117)</name>
    <dbReference type="NCBI Taxonomy" id="645134"/>
    <lineage>
        <taxon>Eukaryota</taxon>
        <taxon>Fungi</taxon>
        <taxon>Fungi incertae sedis</taxon>
        <taxon>Chytridiomycota</taxon>
        <taxon>Chytridiomycota incertae sedis</taxon>
        <taxon>Chytridiomycetes</taxon>
        <taxon>Spizellomycetales</taxon>
        <taxon>Spizellomycetaceae</taxon>
        <taxon>Spizellomyces</taxon>
    </lineage>
</organism>
<evidence type="ECO:0000256" key="1">
    <source>
        <dbReference type="ARBA" id="ARBA00022553"/>
    </source>
</evidence>
<feature type="compositionally biased region" description="Polar residues" evidence="2">
    <location>
        <begin position="1174"/>
        <end position="1186"/>
    </location>
</feature>
<feature type="compositionally biased region" description="Basic and acidic residues" evidence="2">
    <location>
        <begin position="467"/>
        <end position="531"/>
    </location>
</feature>
<gene>
    <name evidence="4" type="ORF">SPPG_05915</name>
</gene>
<feature type="compositionally biased region" description="Polar residues" evidence="2">
    <location>
        <begin position="15"/>
        <end position="40"/>
    </location>
</feature>
<feature type="compositionally biased region" description="Basic and acidic residues" evidence="2">
    <location>
        <begin position="191"/>
        <end position="201"/>
    </location>
</feature>
<feature type="compositionally biased region" description="Polar residues" evidence="2">
    <location>
        <begin position="1126"/>
        <end position="1138"/>
    </location>
</feature>
<feature type="compositionally biased region" description="Basic and acidic residues" evidence="2">
    <location>
        <begin position="1550"/>
        <end position="1599"/>
    </location>
</feature>